<dbReference type="PANTHER" id="PTHR23164:SF30">
    <property type="entry name" value="EARLY ENDOSOME ANTIGEN 1"/>
    <property type="match status" value="1"/>
</dbReference>
<accession>A0AAV7BZG4</accession>
<feature type="region of interest" description="Disordered" evidence="2">
    <location>
        <begin position="8"/>
        <end position="35"/>
    </location>
</feature>
<name>A0AAV7BZG4_ENGPU</name>
<evidence type="ECO:0000256" key="1">
    <source>
        <dbReference type="SAM" id="Coils"/>
    </source>
</evidence>
<keyword evidence="4" id="KW-1185">Reference proteome</keyword>
<protein>
    <recommendedName>
        <fullName evidence="5">Early endosome antigen 1</fullName>
    </recommendedName>
</protein>
<keyword evidence="1" id="KW-0175">Coiled coil</keyword>
<evidence type="ECO:0008006" key="5">
    <source>
        <dbReference type="Google" id="ProtNLM"/>
    </source>
</evidence>
<dbReference type="Proteomes" id="UP000824782">
    <property type="component" value="Unassembled WGS sequence"/>
</dbReference>
<reference evidence="3" key="1">
    <citation type="thesis" date="2020" institute="ProQuest LLC" country="789 East Eisenhower Parkway, Ann Arbor, MI, USA">
        <title>Comparative Genomics and Chromosome Evolution.</title>
        <authorList>
            <person name="Mudd A.B."/>
        </authorList>
    </citation>
    <scope>NUCLEOTIDE SEQUENCE</scope>
    <source>
        <strain evidence="3">237g6f4</strain>
        <tissue evidence="3">Blood</tissue>
    </source>
</reference>
<feature type="compositionally biased region" description="Polar residues" evidence="2">
    <location>
        <begin position="15"/>
        <end position="35"/>
    </location>
</feature>
<dbReference type="SUPFAM" id="SSF57997">
    <property type="entry name" value="Tropomyosin"/>
    <property type="match status" value="1"/>
</dbReference>
<dbReference type="AlphaFoldDB" id="A0AAV7BZG4"/>
<dbReference type="GO" id="GO:0005545">
    <property type="term" value="F:1-phosphatidylinositol binding"/>
    <property type="evidence" value="ECO:0007669"/>
    <property type="project" value="TreeGrafter"/>
</dbReference>
<organism evidence="3 4">
    <name type="scientific">Engystomops pustulosus</name>
    <name type="common">Tungara frog</name>
    <name type="synonym">Physalaemus pustulosus</name>
    <dbReference type="NCBI Taxonomy" id="76066"/>
    <lineage>
        <taxon>Eukaryota</taxon>
        <taxon>Metazoa</taxon>
        <taxon>Chordata</taxon>
        <taxon>Craniata</taxon>
        <taxon>Vertebrata</taxon>
        <taxon>Euteleostomi</taxon>
        <taxon>Amphibia</taxon>
        <taxon>Batrachia</taxon>
        <taxon>Anura</taxon>
        <taxon>Neobatrachia</taxon>
        <taxon>Hyloidea</taxon>
        <taxon>Leptodactylidae</taxon>
        <taxon>Leiuperinae</taxon>
        <taxon>Engystomops</taxon>
    </lineage>
</organism>
<evidence type="ECO:0000313" key="4">
    <source>
        <dbReference type="Proteomes" id="UP000824782"/>
    </source>
</evidence>
<sequence>MFRRILQLTPGRVGAQNSESESSATPGNTVNNESTSEGFICPLCMKSHGTAEELFKHYEASHEQSSDPGHGGEVNSSTERDELLLLRQEVQDLQASLKEEKWYAEELKKELENVQEQLKQNAIPDGVTTVASSKLQSLEHQLEEAKTEIFNIKQMKDLFEQKAAQLATELVELKASYDEEKGHLAATEEKVKSLNQDLQIRSRVIEDLKTELLQRPGIEDVAVLKKELIQVQTLMDKTTLEREKESEKLKDECKQLQMQNANSEATITQLKAELEKGPQEVAVYVHELQQLKSSLTEMSQKNETLVEKLLKKELEYTQMEEKHNEEIMSRKNLQVNLNHKDVECQQLQARLSASEAMLQTLKTELTEKGEANQKLKEELSEVEVKHQNLKAEFKQLQQQREEKEQHSLQQQSEINQLHSKLLETERQLGEAHGRLKEQRQLSTEKLMDKEQQVADLQLKLSRAEEQLKEKSSTSADLQHQLEKIRQQHQEQQTVQQTTTSKLREAQNDLEQVLRQIGDKDQKIQNLEALLEKSKKNISVLEKEREDLCAKIQAGEGETAVLNQLQEKNHALQEQLSQLTEKLKNQSESHKQAQEDLHEQVQEQKSHLRAAQDRVQSLETTIEELTSQLNESKEKMAQLDLQIKAKTELLLSAEAAKTAQRVDLQNHLDTAQNALQDKQQVKVLLPFFQAHPALYMHMYSLVL</sequence>
<proteinExistence type="predicted"/>
<evidence type="ECO:0000256" key="2">
    <source>
        <dbReference type="SAM" id="MobiDB-lite"/>
    </source>
</evidence>
<feature type="region of interest" description="Disordered" evidence="2">
    <location>
        <begin position="58"/>
        <end position="78"/>
    </location>
</feature>
<gene>
    <name evidence="3" type="ORF">GDO81_010386</name>
</gene>
<feature type="coiled-coil region" evidence="1">
    <location>
        <begin position="239"/>
        <end position="413"/>
    </location>
</feature>
<dbReference type="GO" id="GO:0005769">
    <property type="term" value="C:early endosome"/>
    <property type="evidence" value="ECO:0007669"/>
    <property type="project" value="TreeGrafter"/>
</dbReference>
<evidence type="ECO:0000313" key="3">
    <source>
        <dbReference type="EMBL" id="KAG8578113.1"/>
    </source>
</evidence>
<dbReference type="GO" id="GO:0006897">
    <property type="term" value="P:endocytosis"/>
    <property type="evidence" value="ECO:0007669"/>
    <property type="project" value="TreeGrafter"/>
</dbReference>
<dbReference type="EMBL" id="WNYA01000004">
    <property type="protein sequence ID" value="KAG8578113.1"/>
    <property type="molecule type" value="Genomic_DNA"/>
</dbReference>
<comment type="caution">
    <text evidence="3">The sequence shown here is derived from an EMBL/GenBank/DDBJ whole genome shotgun (WGS) entry which is preliminary data.</text>
</comment>
<dbReference type="PANTHER" id="PTHR23164">
    <property type="entry name" value="EARLY ENDOSOME ANTIGEN 1"/>
    <property type="match status" value="1"/>
</dbReference>
<feature type="region of interest" description="Disordered" evidence="2">
    <location>
        <begin position="581"/>
        <end position="609"/>
    </location>
</feature>
<feature type="coiled-coil region" evidence="1">
    <location>
        <begin position="90"/>
        <end position="197"/>
    </location>
</feature>